<accession>A0A1B6GIH4</accession>
<dbReference type="EMBL" id="GECZ01007549">
    <property type="protein sequence ID" value="JAS62220.1"/>
    <property type="molecule type" value="Transcribed_RNA"/>
</dbReference>
<reference evidence="2" key="1">
    <citation type="submission" date="2015-11" db="EMBL/GenBank/DDBJ databases">
        <title>De novo transcriptome assembly of four potential Pierce s Disease insect vectors from Arizona vineyards.</title>
        <authorList>
            <person name="Tassone E.E."/>
        </authorList>
    </citation>
    <scope>NUCLEOTIDE SEQUENCE</scope>
</reference>
<evidence type="ECO:0000313" key="2">
    <source>
        <dbReference type="EMBL" id="JAS62220.1"/>
    </source>
</evidence>
<feature type="compositionally biased region" description="Low complexity" evidence="1">
    <location>
        <begin position="23"/>
        <end position="32"/>
    </location>
</feature>
<sequence>MSSKEIGLAKRYSFRGKKQLGKENPNAPPNLLENEEKLIIKSESKSNSSRHPASGTKLEKLEIKQNAAENKITGINNYDPSCSAKKKDRKPTIKIEYDSSDRHMEVKAEVVDKRCKWEPE</sequence>
<protein>
    <submittedName>
        <fullName evidence="2">Uncharacterized protein</fullName>
    </submittedName>
</protein>
<evidence type="ECO:0000256" key="1">
    <source>
        <dbReference type="SAM" id="MobiDB-lite"/>
    </source>
</evidence>
<feature type="non-terminal residue" evidence="2">
    <location>
        <position position="120"/>
    </location>
</feature>
<dbReference type="AlphaFoldDB" id="A0A1B6GIH4"/>
<proteinExistence type="predicted"/>
<name>A0A1B6GIH4_9HEMI</name>
<gene>
    <name evidence="2" type="ORF">g.11380</name>
</gene>
<organism evidence="2">
    <name type="scientific">Cuerna arida</name>
    <dbReference type="NCBI Taxonomy" id="1464854"/>
    <lineage>
        <taxon>Eukaryota</taxon>
        <taxon>Metazoa</taxon>
        <taxon>Ecdysozoa</taxon>
        <taxon>Arthropoda</taxon>
        <taxon>Hexapoda</taxon>
        <taxon>Insecta</taxon>
        <taxon>Pterygota</taxon>
        <taxon>Neoptera</taxon>
        <taxon>Paraneoptera</taxon>
        <taxon>Hemiptera</taxon>
        <taxon>Auchenorrhyncha</taxon>
        <taxon>Membracoidea</taxon>
        <taxon>Cicadellidae</taxon>
        <taxon>Cicadellinae</taxon>
        <taxon>Proconiini</taxon>
        <taxon>Cuerna</taxon>
    </lineage>
</organism>
<feature type="region of interest" description="Disordered" evidence="1">
    <location>
        <begin position="1"/>
        <end position="32"/>
    </location>
</feature>